<keyword evidence="9" id="KW-1185">Reference proteome</keyword>
<evidence type="ECO:0000256" key="2">
    <source>
        <dbReference type="ARBA" id="ARBA00022516"/>
    </source>
</evidence>
<dbReference type="GO" id="GO:0016020">
    <property type="term" value="C:membrane"/>
    <property type="evidence" value="ECO:0007669"/>
    <property type="project" value="GOC"/>
</dbReference>
<keyword evidence="2" id="KW-0444">Lipid biosynthesis</keyword>
<dbReference type="Proteomes" id="UP001209570">
    <property type="component" value="Unassembled WGS sequence"/>
</dbReference>
<protein>
    <recommendedName>
        <fullName evidence="1">lipid-A-disaccharide synthase</fullName>
        <ecNumber evidence="1">2.4.1.182</ecNumber>
    </recommendedName>
</protein>
<evidence type="ECO:0000313" key="9">
    <source>
        <dbReference type="Proteomes" id="UP001209570"/>
    </source>
</evidence>
<dbReference type="GO" id="GO:0005543">
    <property type="term" value="F:phospholipid binding"/>
    <property type="evidence" value="ECO:0007669"/>
    <property type="project" value="TreeGrafter"/>
</dbReference>
<dbReference type="GO" id="GO:0008915">
    <property type="term" value="F:lipid-A-disaccharide synthase activity"/>
    <property type="evidence" value="ECO:0007669"/>
    <property type="project" value="UniProtKB-EC"/>
</dbReference>
<keyword evidence="5" id="KW-0808">Transferase</keyword>
<dbReference type="GO" id="GO:0009245">
    <property type="term" value="P:lipid A biosynthetic process"/>
    <property type="evidence" value="ECO:0007669"/>
    <property type="project" value="UniProtKB-KW"/>
</dbReference>
<comment type="catalytic activity">
    <reaction evidence="7">
        <text>a lipid X + a UDP-2-N,3-O-bis[(3R)-3-hydroxyacyl]-alpha-D-glucosamine = a lipid A disaccharide + UDP + H(+)</text>
        <dbReference type="Rhea" id="RHEA:67828"/>
        <dbReference type="ChEBI" id="CHEBI:15378"/>
        <dbReference type="ChEBI" id="CHEBI:58223"/>
        <dbReference type="ChEBI" id="CHEBI:137748"/>
        <dbReference type="ChEBI" id="CHEBI:176338"/>
        <dbReference type="ChEBI" id="CHEBI:176343"/>
        <dbReference type="EC" id="2.4.1.182"/>
    </reaction>
</comment>
<organism evidence="8 9">
    <name type="scientific">Pythium insidiosum</name>
    <name type="common">Pythiosis disease agent</name>
    <dbReference type="NCBI Taxonomy" id="114742"/>
    <lineage>
        <taxon>Eukaryota</taxon>
        <taxon>Sar</taxon>
        <taxon>Stramenopiles</taxon>
        <taxon>Oomycota</taxon>
        <taxon>Peronosporomycetes</taxon>
        <taxon>Pythiales</taxon>
        <taxon>Pythiaceae</taxon>
        <taxon>Pythium</taxon>
    </lineage>
</organism>
<sequence>MMLKRIAARGRSACCGGAGRHWQTRLFTASSAVNDAASGREMRLYVIAGEASGDAIGAKVLAAMKRTASSPERSLHRLTVRGVGGPLMCAAGHFQSLFPMQELSIMGLVEVLPAVWRIRRRLKETIEDIRAFQPDVVLTIDSKGFAFRVHRALADDPSLRHCVQRMHYVAPSVWAYKHRQRRSAEANAAFQPDVVLTIDSKGFAFRVHRALADDPSLRHSVQRMHYVAPSVWAYKHRQRRSAEANDGLRALLHRILLDIQQWKIF</sequence>
<dbReference type="InterPro" id="IPR003835">
    <property type="entry name" value="Glyco_trans_19"/>
</dbReference>
<keyword evidence="3" id="KW-0441">Lipid A biosynthesis</keyword>
<proteinExistence type="predicted"/>
<dbReference type="EC" id="2.4.1.182" evidence="1"/>
<evidence type="ECO:0000256" key="6">
    <source>
        <dbReference type="ARBA" id="ARBA00023098"/>
    </source>
</evidence>
<evidence type="ECO:0000256" key="3">
    <source>
        <dbReference type="ARBA" id="ARBA00022556"/>
    </source>
</evidence>
<keyword evidence="4" id="KW-0328">Glycosyltransferase</keyword>
<gene>
    <name evidence="8" type="ORF">P43SY_005757</name>
</gene>
<name>A0AAD5LUE4_PYTIN</name>
<dbReference type="PANTHER" id="PTHR30372">
    <property type="entry name" value="LIPID-A-DISACCHARIDE SYNTHASE"/>
    <property type="match status" value="1"/>
</dbReference>
<dbReference type="PANTHER" id="PTHR30372:SF4">
    <property type="entry name" value="LIPID-A-DISACCHARIDE SYNTHASE, MITOCHONDRIAL-RELATED"/>
    <property type="match status" value="1"/>
</dbReference>
<dbReference type="AlphaFoldDB" id="A0AAD5LUE4"/>
<dbReference type="Pfam" id="PF02684">
    <property type="entry name" value="LpxB"/>
    <property type="match status" value="2"/>
</dbReference>
<evidence type="ECO:0000313" key="8">
    <source>
        <dbReference type="EMBL" id="KAJ0409863.1"/>
    </source>
</evidence>
<accession>A0AAD5LUE4</accession>
<evidence type="ECO:0000256" key="7">
    <source>
        <dbReference type="ARBA" id="ARBA00048975"/>
    </source>
</evidence>
<reference evidence="8" key="1">
    <citation type="submission" date="2021-12" db="EMBL/GenBank/DDBJ databases">
        <title>Prjna785345.</title>
        <authorList>
            <person name="Rujirawat T."/>
            <person name="Krajaejun T."/>
        </authorList>
    </citation>
    <scope>NUCLEOTIDE SEQUENCE</scope>
    <source>
        <strain evidence="8">Pi057C3</strain>
    </source>
</reference>
<keyword evidence="6" id="KW-0443">Lipid metabolism</keyword>
<dbReference type="EMBL" id="JAKCXM010000002">
    <property type="protein sequence ID" value="KAJ0409863.1"/>
    <property type="molecule type" value="Genomic_DNA"/>
</dbReference>
<comment type="caution">
    <text evidence="8">The sequence shown here is derived from an EMBL/GenBank/DDBJ whole genome shotgun (WGS) entry which is preliminary data.</text>
</comment>
<evidence type="ECO:0000256" key="5">
    <source>
        <dbReference type="ARBA" id="ARBA00022679"/>
    </source>
</evidence>
<evidence type="ECO:0000256" key="4">
    <source>
        <dbReference type="ARBA" id="ARBA00022676"/>
    </source>
</evidence>
<evidence type="ECO:0000256" key="1">
    <source>
        <dbReference type="ARBA" id="ARBA00012687"/>
    </source>
</evidence>